<sequence>MEEIIGSMSSRNRHLRRGQSWPVTLTDVIEGLGDAHALVKPPSFSSGTSSDVVLAVRWVPARSFNHGSEGFHPSAVGIHVSIYPVHSVDRVTVRSSLRSRGLPELREWVMRAQLAPETWRSDVHFGYWRYDEDGVRFEGDRPV</sequence>
<organism evidence="1 2">
    <name type="scientific">Actinoallomurus vinaceus</name>
    <dbReference type="NCBI Taxonomy" id="1080074"/>
    <lineage>
        <taxon>Bacteria</taxon>
        <taxon>Bacillati</taxon>
        <taxon>Actinomycetota</taxon>
        <taxon>Actinomycetes</taxon>
        <taxon>Streptosporangiales</taxon>
        <taxon>Thermomonosporaceae</taxon>
        <taxon>Actinoallomurus</taxon>
    </lineage>
</organism>
<accession>A0ABP8UEL2</accession>
<protein>
    <submittedName>
        <fullName evidence="1">Uncharacterized protein</fullName>
    </submittedName>
</protein>
<evidence type="ECO:0000313" key="1">
    <source>
        <dbReference type="EMBL" id="GAA4630308.1"/>
    </source>
</evidence>
<dbReference type="Proteomes" id="UP001501442">
    <property type="component" value="Unassembled WGS sequence"/>
</dbReference>
<dbReference type="RefSeq" id="WP_345433967.1">
    <property type="nucleotide sequence ID" value="NZ_BAABHK010000008.1"/>
</dbReference>
<evidence type="ECO:0000313" key="2">
    <source>
        <dbReference type="Proteomes" id="UP001501442"/>
    </source>
</evidence>
<proteinExistence type="predicted"/>
<reference evidence="2" key="1">
    <citation type="journal article" date="2019" name="Int. J. Syst. Evol. Microbiol.">
        <title>The Global Catalogue of Microorganisms (GCM) 10K type strain sequencing project: providing services to taxonomists for standard genome sequencing and annotation.</title>
        <authorList>
            <consortium name="The Broad Institute Genomics Platform"/>
            <consortium name="The Broad Institute Genome Sequencing Center for Infectious Disease"/>
            <person name="Wu L."/>
            <person name="Ma J."/>
        </authorList>
    </citation>
    <scope>NUCLEOTIDE SEQUENCE [LARGE SCALE GENOMIC DNA]</scope>
    <source>
        <strain evidence="2">JCM 17939</strain>
    </source>
</reference>
<gene>
    <name evidence="1" type="ORF">GCM10023196_055130</name>
</gene>
<keyword evidence="2" id="KW-1185">Reference proteome</keyword>
<name>A0ABP8UEL2_9ACTN</name>
<dbReference type="EMBL" id="BAABHK010000008">
    <property type="protein sequence ID" value="GAA4630308.1"/>
    <property type="molecule type" value="Genomic_DNA"/>
</dbReference>
<comment type="caution">
    <text evidence="1">The sequence shown here is derived from an EMBL/GenBank/DDBJ whole genome shotgun (WGS) entry which is preliminary data.</text>
</comment>